<keyword evidence="4 9" id="KW-0418">Kinase</keyword>
<accession>A0A084JGF2</accession>
<evidence type="ECO:0000256" key="6">
    <source>
        <dbReference type="ARBA" id="ARBA00023277"/>
    </source>
</evidence>
<evidence type="ECO:0000256" key="3">
    <source>
        <dbReference type="ARBA" id="ARBA00022741"/>
    </source>
</evidence>
<dbReference type="Pfam" id="PF17042">
    <property type="entry name" value="NBD_C"/>
    <property type="match status" value="1"/>
</dbReference>
<keyword evidence="2" id="KW-0808">Transferase</keyword>
<evidence type="ECO:0000313" key="9">
    <source>
        <dbReference type="EMBL" id="KEZ88036.1"/>
    </source>
</evidence>
<evidence type="ECO:0000256" key="4">
    <source>
        <dbReference type="ARBA" id="ARBA00022777"/>
    </source>
</evidence>
<dbReference type="Gene3D" id="3.40.50.10840">
    <property type="entry name" value="Putative sugar-binding, N-terminal domain"/>
    <property type="match status" value="1"/>
</dbReference>
<keyword evidence="6" id="KW-0119">Carbohydrate metabolism</keyword>
<evidence type="ECO:0000259" key="8">
    <source>
        <dbReference type="Pfam" id="PF17042"/>
    </source>
</evidence>
<evidence type="ECO:0000313" key="10">
    <source>
        <dbReference type="Proteomes" id="UP000028525"/>
    </source>
</evidence>
<dbReference type="EMBL" id="JPME01000027">
    <property type="protein sequence ID" value="KEZ88036.1"/>
    <property type="molecule type" value="Genomic_DNA"/>
</dbReference>
<dbReference type="RefSeq" id="WP_038283894.1">
    <property type="nucleotide sequence ID" value="NZ_JPME01000027.1"/>
</dbReference>
<gene>
    <name evidence="9" type="ORF">IO98_19580</name>
</gene>
<dbReference type="InterPro" id="IPR010737">
    <property type="entry name" value="4-carb_acid_sugar_kinase_N"/>
</dbReference>
<evidence type="ECO:0000256" key="1">
    <source>
        <dbReference type="ARBA" id="ARBA00005715"/>
    </source>
</evidence>
<evidence type="ECO:0000256" key="2">
    <source>
        <dbReference type="ARBA" id="ARBA00022679"/>
    </source>
</evidence>
<dbReference type="InterPro" id="IPR042213">
    <property type="entry name" value="NBD_C_sf"/>
</dbReference>
<dbReference type="GO" id="GO:0016301">
    <property type="term" value="F:kinase activity"/>
    <property type="evidence" value="ECO:0007669"/>
    <property type="project" value="UniProtKB-KW"/>
</dbReference>
<keyword evidence="10" id="KW-1185">Reference proteome</keyword>
<protein>
    <submittedName>
        <fullName evidence="9">Serine kinase</fullName>
    </submittedName>
</protein>
<evidence type="ECO:0000256" key="5">
    <source>
        <dbReference type="ARBA" id="ARBA00022840"/>
    </source>
</evidence>
<comment type="caution">
    <text evidence="9">The sequence shown here is derived from an EMBL/GenBank/DDBJ whole genome shotgun (WGS) entry which is preliminary data.</text>
</comment>
<feature type="domain" description="Four-carbon acid sugar kinase nucleotide binding" evidence="8">
    <location>
        <begin position="248"/>
        <end position="421"/>
    </location>
</feature>
<name>A0A084JGF2_9FIRM</name>
<organism evidence="9 10">
    <name type="scientific">Lacrimispora celerecrescens</name>
    <dbReference type="NCBI Taxonomy" id="29354"/>
    <lineage>
        <taxon>Bacteria</taxon>
        <taxon>Bacillati</taxon>
        <taxon>Bacillota</taxon>
        <taxon>Clostridia</taxon>
        <taxon>Lachnospirales</taxon>
        <taxon>Lachnospiraceae</taxon>
        <taxon>Lacrimispora</taxon>
    </lineage>
</organism>
<dbReference type="InterPro" id="IPR031475">
    <property type="entry name" value="NBD_C"/>
</dbReference>
<dbReference type="InterPro" id="IPR037051">
    <property type="entry name" value="4-carb_acid_sugar_kinase_N_sf"/>
</dbReference>
<feature type="domain" description="Four-carbon acid sugar kinase N-terminal" evidence="7">
    <location>
        <begin position="5"/>
        <end position="229"/>
    </location>
</feature>
<evidence type="ECO:0000259" key="7">
    <source>
        <dbReference type="Pfam" id="PF07005"/>
    </source>
</evidence>
<dbReference type="AlphaFoldDB" id="A0A084JGF2"/>
<dbReference type="SUPFAM" id="SSF142764">
    <property type="entry name" value="YgbK-like"/>
    <property type="match status" value="1"/>
</dbReference>
<dbReference type="Pfam" id="PF07005">
    <property type="entry name" value="SBD_N"/>
    <property type="match status" value="1"/>
</dbReference>
<keyword evidence="3" id="KW-0547">Nucleotide-binding</keyword>
<dbReference type="Proteomes" id="UP000028525">
    <property type="component" value="Unassembled WGS sequence"/>
</dbReference>
<reference evidence="9 10" key="1">
    <citation type="submission" date="2014-07" db="EMBL/GenBank/DDBJ databases">
        <title>Draft genome of Clostridium celerecrescens 152B isolated from sediments associated with methane hydrate from Krishna Godavari basin.</title>
        <authorList>
            <person name="Honkalas V.S."/>
            <person name="Dabir A.P."/>
            <person name="Arora P."/>
            <person name="Dhakephalkar P.K."/>
        </authorList>
    </citation>
    <scope>NUCLEOTIDE SEQUENCE [LARGE SCALE GENOMIC DNA]</scope>
    <source>
        <strain evidence="9 10">152B</strain>
    </source>
</reference>
<comment type="similarity">
    <text evidence="1">Belongs to the four-carbon acid sugar kinase family.</text>
</comment>
<dbReference type="OrthoDB" id="9778478at2"/>
<dbReference type="STRING" id="29354.IO98_19580"/>
<keyword evidence="5" id="KW-0067">ATP-binding</keyword>
<sequence>MPQCIVVADDLTGANATGVLLKKMNYRTYTVMNSERLKLSLFDQCDCIMYPTDSRAVSSETAYNRVFNVTNLLKNEEVKVYAKRIDSTLRGNVGRETDAFLDALGPDYTAICAPCFPASGRIVIGGYMMVKGLPLHKTEAALDPKTPVFTSDVKKIFEGQSRYKVGSIQMNGMMEGKHALAERIKGLIKDGCRIIVMDCVTQEDLDLIADAAITSGIKFAAVDPGVFTSTIARKRIVPPDRGKGNKILAVVGSVNPVTRKQMEELWLTQRTAHNIFVSAARFLESEECREEEIKRTVKEVLEASESYEILTVTGDGIYPENRVDFNRYESGYPGGVDEMTRLICDSFAEITRRVFTYNGGFQGIYSSGGDITVAICQKIHTAGLCLLDEVLPLAAYGKFLKGDFEGVSIITKGGMVGEPDAANRCITYLKEKLFM</sequence>
<dbReference type="Gene3D" id="3.40.980.20">
    <property type="entry name" value="Four-carbon acid sugar kinase, nucleotide binding domain"/>
    <property type="match status" value="1"/>
</dbReference>
<dbReference type="GO" id="GO:0005524">
    <property type="term" value="F:ATP binding"/>
    <property type="evidence" value="ECO:0007669"/>
    <property type="project" value="UniProtKB-KW"/>
</dbReference>
<proteinExistence type="inferred from homology"/>